<gene>
    <name evidence="1" type="ORF">C7K55_07215</name>
</gene>
<evidence type="ECO:0000313" key="2">
    <source>
        <dbReference type="Proteomes" id="UP000243002"/>
    </source>
</evidence>
<sequence>MIQDFRHKGLRQFFETGSTAGIQAPLARKLRLQLAALHSATQIEDMDLPGYRLHLLKGAEKGRWSIWVNGNWRLTFAFRDGHVFDLDFEDYH</sequence>
<dbReference type="AlphaFoldDB" id="A0A2P7MVJ2"/>
<keyword evidence="2" id="KW-1185">Reference proteome</keyword>
<accession>A0A2P7MVJ2</accession>
<dbReference type="InterPro" id="IPR035093">
    <property type="entry name" value="RelE/ParE_toxin_dom_sf"/>
</dbReference>
<organism evidence="1 2">
    <name type="scientific">Cyanobium usitatum str. Tous</name>
    <dbReference type="NCBI Taxonomy" id="2116684"/>
    <lineage>
        <taxon>Bacteria</taxon>
        <taxon>Bacillati</taxon>
        <taxon>Cyanobacteriota</taxon>
        <taxon>Cyanophyceae</taxon>
        <taxon>Synechococcales</taxon>
        <taxon>Prochlorococcaceae</taxon>
        <taxon>Cyanobium</taxon>
    </lineage>
</organism>
<dbReference type="PANTHER" id="PTHR40266">
    <property type="entry name" value="TOXIN HIGB-1"/>
    <property type="match status" value="1"/>
</dbReference>
<evidence type="ECO:0000313" key="1">
    <source>
        <dbReference type="EMBL" id="PSJ05260.1"/>
    </source>
</evidence>
<dbReference type="SUPFAM" id="SSF143011">
    <property type="entry name" value="RelE-like"/>
    <property type="match status" value="1"/>
</dbReference>
<dbReference type="InterPro" id="IPR007711">
    <property type="entry name" value="HigB-1"/>
</dbReference>
<comment type="caution">
    <text evidence="1">The sequence shown here is derived from an EMBL/GenBank/DDBJ whole genome shotgun (WGS) entry which is preliminary data.</text>
</comment>
<reference evidence="1 2" key="1">
    <citation type="journal article" date="2018" name="Environ. Microbiol.">
        <title>Ecological and genomic features of two widespread freshwater picocyanobacteria.</title>
        <authorList>
            <person name="Cabello-Yeves P.J."/>
            <person name="Picazo A."/>
            <person name="Camacho A."/>
            <person name="Callieri C."/>
            <person name="Rosselli R."/>
            <person name="Roda-Garcia J.J."/>
            <person name="Coutinho F.H."/>
            <person name="Rodriguez-Valera F."/>
        </authorList>
    </citation>
    <scope>NUCLEOTIDE SEQUENCE [LARGE SCALE GENOMIC DNA]</scope>
    <source>
        <strain evidence="1 2">Tous</strain>
    </source>
</reference>
<proteinExistence type="predicted"/>
<dbReference type="Proteomes" id="UP000243002">
    <property type="component" value="Unassembled WGS sequence"/>
</dbReference>
<protein>
    <submittedName>
        <fullName evidence="1">Killer protein</fullName>
    </submittedName>
</protein>
<dbReference type="Gene3D" id="3.30.2310.20">
    <property type="entry name" value="RelE-like"/>
    <property type="match status" value="1"/>
</dbReference>
<dbReference type="Pfam" id="PF05015">
    <property type="entry name" value="HigB-like_toxin"/>
    <property type="match status" value="1"/>
</dbReference>
<name>A0A2P7MVJ2_9CYAN</name>
<dbReference type="EMBL" id="PXXO01000007">
    <property type="protein sequence ID" value="PSJ05260.1"/>
    <property type="molecule type" value="Genomic_DNA"/>
</dbReference>
<dbReference type="PANTHER" id="PTHR40266:SF2">
    <property type="entry name" value="TOXIN HIGB-1"/>
    <property type="match status" value="1"/>
</dbReference>
<dbReference type="OrthoDB" id="9801102at2"/>